<name>A0A6I4UZX3_9SPHN</name>
<dbReference type="InterPro" id="IPR008620">
    <property type="entry name" value="FixH"/>
</dbReference>
<gene>
    <name evidence="2" type="ORF">GRI43_07065</name>
</gene>
<evidence type="ECO:0000256" key="1">
    <source>
        <dbReference type="SAM" id="Phobius"/>
    </source>
</evidence>
<organism evidence="2 3">
    <name type="scientific">Pontixanthobacter luteolus</name>
    <dbReference type="NCBI Taxonomy" id="295089"/>
    <lineage>
        <taxon>Bacteria</taxon>
        <taxon>Pseudomonadati</taxon>
        <taxon>Pseudomonadota</taxon>
        <taxon>Alphaproteobacteria</taxon>
        <taxon>Sphingomonadales</taxon>
        <taxon>Erythrobacteraceae</taxon>
        <taxon>Pontixanthobacter</taxon>
    </lineage>
</organism>
<dbReference type="OrthoDB" id="1495896at2"/>
<proteinExistence type="predicted"/>
<evidence type="ECO:0000313" key="3">
    <source>
        <dbReference type="Proteomes" id="UP000471435"/>
    </source>
</evidence>
<keyword evidence="3" id="KW-1185">Reference proteome</keyword>
<protein>
    <recommendedName>
        <fullName evidence="4">Nitrogen fixation protein FixH</fullName>
    </recommendedName>
</protein>
<comment type="caution">
    <text evidence="2">The sequence shown here is derived from an EMBL/GenBank/DDBJ whole genome shotgun (WGS) entry which is preliminary data.</text>
</comment>
<keyword evidence="1" id="KW-0812">Transmembrane</keyword>
<reference evidence="2 3" key="1">
    <citation type="submission" date="2019-12" db="EMBL/GenBank/DDBJ databases">
        <title>Genomic-based taxomic classification of the family Erythrobacteraceae.</title>
        <authorList>
            <person name="Xu L."/>
        </authorList>
    </citation>
    <scope>NUCLEOTIDE SEQUENCE [LARGE SCALE GENOMIC DNA]</scope>
    <source>
        <strain evidence="2 3">SW-109</strain>
    </source>
</reference>
<keyword evidence="1" id="KW-1133">Transmembrane helix</keyword>
<sequence length="148" mass="15813">MGKPLTGRTILGIFVAGFGIVFAVNFYMASLAVGGFSGVVVKNSYVASQEFNGWLEQAEKQDRLGWSAEVTKAQAGHFSVATKGVPEGAAVSATARRPLGQPETVDVEFTQGAPGNYVSTRPLADGRWIVRLVITDGVSRWIEELHVS</sequence>
<accession>A0A6I4UZX3</accession>
<keyword evidence="1" id="KW-0472">Membrane</keyword>
<evidence type="ECO:0000313" key="2">
    <source>
        <dbReference type="EMBL" id="MXP47148.1"/>
    </source>
</evidence>
<evidence type="ECO:0008006" key="4">
    <source>
        <dbReference type="Google" id="ProtNLM"/>
    </source>
</evidence>
<dbReference type="Proteomes" id="UP000471435">
    <property type="component" value="Unassembled WGS sequence"/>
</dbReference>
<dbReference type="Pfam" id="PF05751">
    <property type="entry name" value="FixH"/>
    <property type="match status" value="1"/>
</dbReference>
<feature type="transmembrane region" description="Helical" evidence="1">
    <location>
        <begin position="12"/>
        <end position="36"/>
    </location>
</feature>
<dbReference type="RefSeq" id="WP_160730302.1">
    <property type="nucleotide sequence ID" value="NZ_WTYP01000001.1"/>
</dbReference>
<dbReference type="AlphaFoldDB" id="A0A6I4UZX3"/>
<dbReference type="EMBL" id="WTYP01000001">
    <property type="protein sequence ID" value="MXP47148.1"/>
    <property type="molecule type" value="Genomic_DNA"/>
</dbReference>